<feature type="region of interest" description="Disordered" evidence="3">
    <location>
        <begin position="76"/>
        <end position="158"/>
    </location>
</feature>
<dbReference type="SMART" id="SM00066">
    <property type="entry name" value="GAL4"/>
    <property type="match status" value="1"/>
</dbReference>
<dbReference type="Pfam" id="PF11951">
    <property type="entry name" value="Fungal_trans_2"/>
    <property type="match status" value="1"/>
</dbReference>
<evidence type="ECO:0000313" key="5">
    <source>
        <dbReference type="EMBL" id="KAG9256366.1"/>
    </source>
</evidence>
<dbReference type="RefSeq" id="XP_046120290.1">
    <property type="nucleotide sequence ID" value="XM_046263125.1"/>
</dbReference>
<dbReference type="InterPro" id="IPR021858">
    <property type="entry name" value="Fun_TF"/>
</dbReference>
<comment type="subcellular location">
    <subcellularLocation>
        <location evidence="1">Nucleus</location>
    </subcellularLocation>
</comment>
<keyword evidence="6" id="KW-1185">Reference proteome</keyword>
<evidence type="ECO:0000313" key="6">
    <source>
        <dbReference type="Proteomes" id="UP000887229"/>
    </source>
</evidence>
<dbReference type="Gene3D" id="4.10.240.10">
    <property type="entry name" value="Zn(2)-C6 fungal-type DNA-binding domain"/>
    <property type="match status" value="1"/>
</dbReference>
<comment type="caution">
    <text evidence="5">The sequence shown here is derived from an EMBL/GenBank/DDBJ whole genome shotgun (WGS) entry which is preliminary data.</text>
</comment>
<name>A0A9P8CT20_9HYPO</name>
<gene>
    <name evidence="5" type="ORF">F5Z01DRAFT_649964</name>
</gene>
<organism evidence="5 6">
    <name type="scientific">Emericellopsis atlantica</name>
    <dbReference type="NCBI Taxonomy" id="2614577"/>
    <lineage>
        <taxon>Eukaryota</taxon>
        <taxon>Fungi</taxon>
        <taxon>Dikarya</taxon>
        <taxon>Ascomycota</taxon>
        <taxon>Pezizomycotina</taxon>
        <taxon>Sordariomycetes</taxon>
        <taxon>Hypocreomycetidae</taxon>
        <taxon>Hypocreales</taxon>
        <taxon>Bionectriaceae</taxon>
        <taxon>Emericellopsis</taxon>
    </lineage>
</organism>
<dbReference type="Proteomes" id="UP000887229">
    <property type="component" value="Unassembled WGS sequence"/>
</dbReference>
<feature type="compositionally biased region" description="Polar residues" evidence="3">
    <location>
        <begin position="110"/>
        <end position="124"/>
    </location>
</feature>
<dbReference type="OrthoDB" id="5418899at2759"/>
<dbReference type="GeneID" id="70294028"/>
<dbReference type="EMBL" id="MU251248">
    <property type="protein sequence ID" value="KAG9256366.1"/>
    <property type="molecule type" value="Genomic_DNA"/>
</dbReference>
<dbReference type="GO" id="GO:0005634">
    <property type="term" value="C:nucleus"/>
    <property type="evidence" value="ECO:0007669"/>
    <property type="project" value="UniProtKB-SubCell"/>
</dbReference>
<protein>
    <recommendedName>
        <fullName evidence="4">Zn(2)-C6 fungal-type domain-containing protein</fullName>
    </recommendedName>
</protein>
<evidence type="ECO:0000256" key="1">
    <source>
        <dbReference type="ARBA" id="ARBA00004123"/>
    </source>
</evidence>
<dbReference type="PROSITE" id="PS50048">
    <property type="entry name" value="ZN2_CY6_FUNGAL_2"/>
    <property type="match status" value="1"/>
</dbReference>
<dbReference type="PROSITE" id="PS00463">
    <property type="entry name" value="ZN2_CY6_FUNGAL_1"/>
    <property type="match status" value="1"/>
</dbReference>
<dbReference type="GO" id="GO:0008270">
    <property type="term" value="F:zinc ion binding"/>
    <property type="evidence" value="ECO:0007669"/>
    <property type="project" value="InterPro"/>
</dbReference>
<dbReference type="GO" id="GO:0000981">
    <property type="term" value="F:DNA-binding transcription factor activity, RNA polymerase II-specific"/>
    <property type="evidence" value="ECO:0007669"/>
    <property type="project" value="InterPro"/>
</dbReference>
<dbReference type="AlphaFoldDB" id="A0A9P8CT20"/>
<dbReference type="Pfam" id="PF00172">
    <property type="entry name" value="Zn_clus"/>
    <property type="match status" value="1"/>
</dbReference>
<keyword evidence="2" id="KW-0539">Nucleus</keyword>
<reference evidence="5" key="1">
    <citation type="journal article" date="2021" name="IMA Fungus">
        <title>Genomic characterization of three marine fungi, including Emericellopsis atlantica sp. nov. with signatures of a generalist lifestyle and marine biomass degradation.</title>
        <authorList>
            <person name="Hagestad O.C."/>
            <person name="Hou L."/>
            <person name="Andersen J.H."/>
            <person name="Hansen E.H."/>
            <person name="Altermark B."/>
            <person name="Li C."/>
            <person name="Kuhnert E."/>
            <person name="Cox R.J."/>
            <person name="Crous P.W."/>
            <person name="Spatafora J.W."/>
            <person name="Lail K."/>
            <person name="Amirebrahimi M."/>
            <person name="Lipzen A."/>
            <person name="Pangilinan J."/>
            <person name="Andreopoulos W."/>
            <person name="Hayes R.D."/>
            <person name="Ng V."/>
            <person name="Grigoriev I.V."/>
            <person name="Jackson S.A."/>
            <person name="Sutton T.D.S."/>
            <person name="Dobson A.D.W."/>
            <person name="Rama T."/>
        </authorList>
    </citation>
    <scope>NUCLEOTIDE SEQUENCE</scope>
    <source>
        <strain evidence="5">TS7</strain>
    </source>
</reference>
<evidence type="ECO:0000256" key="3">
    <source>
        <dbReference type="SAM" id="MobiDB-lite"/>
    </source>
</evidence>
<proteinExistence type="predicted"/>
<evidence type="ECO:0000256" key="2">
    <source>
        <dbReference type="ARBA" id="ARBA00023242"/>
    </source>
</evidence>
<dbReference type="GO" id="GO:0000976">
    <property type="term" value="F:transcription cis-regulatory region binding"/>
    <property type="evidence" value="ECO:0007669"/>
    <property type="project" value="TreeGrafter"/>
</dbReference>
<dbReference type="PANTHER" id="PTHR37534:SF9">
    <property type="entry name" value="ZN(II)2CYS6 TRANSCRIPTION FACTOR (EUROFUNG)"/>
    <property type="match status" value="1"/>
</dbReference>
<feature type="domain" description="Zn(2)-C6 fungal-type" evidence="4">
    <location>
        <begin position="9"/>
        <end position="39"/>
    </location>
</feature>
<dbReference type="InterPro" id="IPR001138">
    <property type="entry name" value="Zn2Cys6_DnaBD"/>
</dbReference>
<dbReference type="GO" id="GO:0045944">
    <property type="term" value="P:positive regulation of transcription by RNA polymerase II"/>
    <property type="evidence" value="ECO:0007669"/>
    <property type="project" value="TreeGrafter"/>
</dbReference>
<accession>A0A9P8CT20</accession>
<dbReference type="InterPro" id="IPR036864">
    <property type="entry name" value="Zn2-C6_fun-type_DNA-bd_sf"/>
</dbReference>
<dbReference type="CDD" id="cd00067">
    <property type="entry name" value="GAL4"/>
    <property type="match status" value="1"/>
</dbReference>
<dbReference type="SUPFAM" id="SSF57701">
    <property type="entry name" value="Zn2/Cys6 DNA-binding domain"/>
    <property type="match status" value="1"/>
</dbReference>
<evidence type="ECO:0000259" key="4">
    <source>
        <dbReference type="PROSITE" id="PS50048"/>
    </source>
</evidence>
<feature type="compositionally biased region" description="Low complexity" evidence="3">
    <location>
        <begin position="80"/>
        <end position="91"/>
    </location>
</feature>
<dbReference type="PANTHER" id="PTHR37534">
    <property type="entry name" value="TRANSCRIPTIONAL ACTIVATOR PROTEIN UGA3"/>
    <property type="match status" value="1"/>
</dbReference>
<sequence length="698" mass="77908">MRAKRSRAGCSQCRRLRIKCDEQYPTCRECVKRDRVCNLSECRFRSFEPQSDTRSESAMSRVADGPDAFLHARSHRFKTSKNASSQSASHSISRKRSDRPSSPEEFDVGSESTTSNTAHSTTPGGRTRLPYGPEDLEGPDDIAATFNHPQADAPNRVDQPWTCGSPLGGSPTWRLPQPKACYPVDTAVTNTKNGSPIANGLQTSEERAFFLRHFSNTPGKWMDLFDQDCFYSRQVPILALSSPLIMSSACAFAARQLSLTVGRQPPPSPYCTATQSHADNMQKRDYAWFAEAYYDAAISLLRQHTSDVAAQGQTPVVHTGTDAEAPIVPRARVHDEVVVAVTILSNYEFLGGVAPNWSSHLDGARSFLRLADEAGFLDFAYPSPTANSSPGPLQPLRHAFWNFVRQDMLSALIHGRRTRVEMDDIAMWRRMGLNLDPNGRVADLGSASQQHDSADRVDMISNTLVWLLAKLVNFLATSNDEVNTWSNPAESDAMPETDTFRSKWFALKDELQLWFDTLPPIFQPCSRVSLPNKSSSRSSSCQCRAQPLIDHETWYSDNMCASSMQSYYMAHIILLLHKPRAVSVRQLPWASGTQPTGRSRFPDTLADLNQMNEMLQYFAVEICAIALSRPEEAARVHMLQPLYLAGRCLTGIMDRGMVVQLIDSIEDELGWHAKYRVDALLEEWDLTREALVCCHGTA</sequence>